<organism evidence="1 2">
    <name type="scientific">Halocynthiibacter halioticoli</name>
    <dbReference type="NCBI Taxonomy" id="2986804"/>
    <lineage>
        <taxon>Bacteria</taxon>
        <taxon>Pseudomonadati</taxon>
        <taxon>Pseudomonadota</taxon>
        <taxon>Alphaproteobacteria</taxon>
        <taxon>Rhodobacterales</taxon>
        <taxon>Paracoccaceae</taxon>
        <taxon>Halocynthiibacter</taxon>
    </lineage>
</organism>
<evidence type="ECO:0000313" key="1">
    <source>
        <dbReference type="EMBL" id="MCV6823612.1"/>
    </source>
</evidence>
<dbReference type="Proteomes" id="UP001208041">
    <property type="component" value="Unassembled WGS sequence"/>
</dbReference>
<sequence>MTHDWVLCVLNDLKTFAERNRLPILAENLEETKLHAALELSQISAVGAEIKDSYDARKRVVKEMRDH</sequence>
<accession>A0AAE3IWP7</accession>
<evidence type="ECO:0000313" key="2">
    <source>
        <dbReference type="Proteomes" id="UP001208041"/>
    </source>
</evidence>
<proteinExistence type="predicted"/>
<dbReference type="AlphaFoldDB" id="A0AAE3IWP7"/>
<dbReference type="EMBL" id="JAOYFC010000001">
    <property type="protein sequence ID" value="MCV6823612.1"/>
    <property type="molecule type" value="Genomic_DNA"/>
</dbReference>
<keyword evidence="2" id="KW-1185">Reference proteome</keyword>
<comment type="caution">
    <text evidence="1">The sequence shown here is derived from an EMBL/GenBank/DDBJ whole genome shotgun (WGS) entry which is preliminary data.</text>
</comment>
<reference evidence="1" key="1">
    <citation type="submission" date="2022-10" db="EMBL/GenBank/DDBJ databases">
        <authorList>
            <person name="Yue Y."/>
        </authorList>
    </citation>
    <scope>NUCLEOTIDE SEQUENCE</scope>
    <source>
        <strain evidence="1">Z654</strain>
    </source>
</reference>
<name>A0AAE3IWP7_9RHOB</name>
<gene>
    <name evidence="1" type="ORF">OH136_03510</name>
</gene>
<protein>
    <submittedName>
        <fullName evidence="1">Uncharacterized protein</fullName>
    </submittedName>
</protein>
<dbReference type="RefSeq" id="WP_263952452.1">
    <property type="nucleotide sequence ID" value="NZ_JAOYFC010000001.1"/>
</dbReference>